<dbReference type="InterPro" id="IPR012338">
    <property type="entry name" value="Beta-lactam/transpept-like"/>
</dbReference>
<protein>
    <recommendedName>
        <fullName evidence="1">Beta-lactamase-related domain-containing protein</fullName>
    </recommendedName>
</protein>
<dbReference type="SUPFAM" id="SSF56601">
    <property type="entry name" value="beta-lactamase/transpeptidase-like"/>
    <property type="match status" value="1"/>
</dbReference>
<dbReference type="OrthoDB" id="9799367at2"/>
<dbReference type="GO" id="GO:0019216">
    <property type="term" value="P:regulation of lipid metabolic process"/>
    <property type="evidence" value="ECO:0007669"/>
    <property type="project" value="TreeGrafter"/>
</dbReference>
<dbReference type="GO" id="GO:0006508">
    <property type="term" value="P:proteolysis"/>
    <property type="evidence" value="ECO:0007669"/>
    <property type="project" value="TreeGrafter"/>
</dbReference>
<dbReference type="EMBL" id="PXWF02000246">
    <property type="protein sequence ID" value="PWF46032.1"/>
    <property type="molecule type" value="Genomic_DNA"/>
</dbReference>
<dbReference type="PANTHER" id="PTHR46520">
    <property type="entry name" value="SERINE BETA-LACTAMASE-LIKE PROTEIN LACTB, MITOCHONDRIAL"/>
    <property type="match status" value="1"/>
</dbReference>
<dbReference type="Proteomes" id="UP000241421">
    <property type="component" value="Unassembled WGS sequence"/>
</dbReference>
<evidence type="ECO:0000313" key="2">
    <source>
        <dbReference type="EMBL" id="PWF46032.1"/>
    </source>
</evidence>
<feature type="domain" description="Beta-lactamase-related" evidence="1">
    <location>
        <begin position="163"/>
        <end position="489"/>
    </location>
</feature>
<proteinExistence type="predicted"/>
<accession>A0A2U2HI61</accession>
<evidence type="ECO:0000313" key="3">
    <source>
        <dbReference type="Proteomes" id="UP000241421"/>
    </source>
</evidence>
<reference evidence="2 3" key="1">
    <citation type="submission" date="2018-04" db="EMBL/GenBank/DDBJ databases">
        <title>Massilia violaceinigra sp. nov., a novel purple-pigmented bacterium isolated from Tianshan glacier, Xinjiang, China.</title>
        <authorList>
            <person name="Wang H."/>
        </authorList>
    </citation>
    <scope>NUCLEOTIDE SEQUENCE [LARGE SCALE GENOMIC DNA]</scope>
    <source>
        <strain evidence="2 3">B448-2</strain>
    </source>
</reference>
<evidence type="ECO:0000259" key="1">
    <source>
        <dbReference type="Pfam" id="PF00144"/>
    </source>
</evidence>
<dbReference type="PANTHER" id="PTHR46520:SF1">
    <property type="entry name" value="SERINE BETA-LACTAMASE-LIKE PROTEIN LACTB, MITOCHONDRIAL"/>
    <property type="match status" value="1"/>
</dbReference>
<dbReference type="Gene3D" id="3.40.710.10">
    <property type="entry name" value="DD-peptidase/beta-lactamase superfamily"/>
    <property type="match status" value="1"/>
</dbReference>
<dbReference type="InterPro" id="IPR052794">
    <property type="entry name" value="Mito_Ser_Protease_LACTB"/>
</dbReference>
<gene>
    <name evidence="2" type="ORF">C7C56_016685</name>
</gene>
<keyword evidence="3" id="KW-1185">Reference proteome</keyword>
<sequence length="507" mass="53754">MNMTGVAARANCSHPDAAICGLPIFCDVCLRPAAVIGKHESSAEDALKFEETCSTFMSEHLPLSTISCLKTERKIGWTRFAPKGYQPLTPHFFGSPMKKLGKFAQLLFAIAPAVVFSNSTYAFSKEPIPAAPAATVSSTSSAGFSASNAVALDVALRTAALKAGVVSMSAAIAIGGELRWAGSFGWADIEGRALASPSTRYRTGSVAKPITAMAMMRLVDRRLLELDTPLGTSIAGLSEESRRITPRQLAAHVSGIRHYSLMEILSSSVGLNGPKHYASVAEGLDSFIGDGLRFSPGTKFLYSTWGYSLLSRKLELAAGSTFPQLLHTFVFEPCAMQDTAVDGIAPMKARARFYQAEGGIYKLADPIDTSNRIAGGGLVSTPSDFVRLAICAEKDSFLSQAARKTMWTPVILADGQANEQNYALGWRIDTSTRMFGKDKPTAIIHHGGQQEGGASFLVIAPALGVAVAVMTNSGTGAAREAVQDTAYELVRQLKGVDNSGQLAGPSK</sequence>
<comment type="caution">
    <text evidence="2">The sequence shown here is derived from an EMBL/GenBank/DDBJ whole genome shotgun (WGS) entry which is preliminary data.</text>
</comment>
<dbReference type="GO" id="GO:0008233">
    <property type="term" value="F:peptidase activity"/>
    <property type="evidence" value="ECO:0007669"/>
    <property type="project" value="TreeGrafter"/>
</dbReference>
<dbReference type="InterPro" id="IPR001466">
    <property type="entry name" value="Beta-lactam-related"/>
</dbReference>
<organism evidence="2 3">
    <name type="scientific">Massilia glaciei</name>
    <dbReference type="NCBI Taxonomy" id="1524097"/>
    <lineage>
        <taxon>Bacteria</taxon>
        <taxon>Pseudomonadati</taxon>
        <taxon>Pseudomonadota</taxon>
        <taxon>Betaproteobacteria</taxon>
        <taxon>Burkholderiales</taxon>
        <taxon>Oxalobacteraceae</taxon>
        <taxon>Telluria group</taxon>
        <taxon>Massilia</taxon>
    </lineage>
</organism>
<dbReference type="AlphaFoldDB" id="A0A2U2HI61"/>
<name>A0A2U2HI61_9BURK</name>
<dbReference type="Pfam" id="PF00144">
    <property type="entry name" value="Beta-lactamase"/>
    <property type="match status" value="1"/>
</dbReference>